<sequence>MIADESCACAYIPILVRKNHKKTMQRSENYHAYISKVHRSHSVLPGVPRYPNAHLAFNNGHHNPHSNERVETVEHDETEDYEVMHQERVEVERTQGNPGKNKGRFELHKWKTYRP</sequence>
<dbReference type="Proteomes" id="UP001189624">
    <property type="component" value="Chromosome 3"/>
</dbReference>
<dbReference type="Gramene" id="rna-AYBTSS11_LOCUS11533">
    <property type="protein sequence ID" value="CAJ1943769.1"/>
    <property type="gene ID" value="gene-AYBTSS11_LOCUS11533"/>
</dbReference>
<dbReference type="AlphaFoldDB" id="A0AA86VE52"/>
<evidence type="ECO:0000313" key="2">
    <source>
        <dbReference type="EMBL" id="CAJ1943769.1"/>
    </source>
</evidence>
<accession>A0AA86VE52</accession>
<proteinExistence type="predicted"/>
<organism evidence="2 3">
    <name type="scientific">Sphenostylis stenocarpa</name>
    <dbReference type="NCBI Taxonomy" id="92480"/>
    <lineage>
        <taxon>Eukaryota</taxon>
        <taxon>Viridiplantae</taxon>
        <taxon>Streptophyta</taxon>
        <taxon>Embryophyta</taxon>
        <taxon>Tracheophyta</taxon>
        <taxon>Spermatophyta</taxon>
        <taxon>Magnoliopsida</taxon>
        <taxon>eudicotyledons</taxon>
        <taxon>Gunneridae</taxon>
        <taxon>Pentapetalae</taxon>
        <taxon>rosids</taxon>
        <taxon>fabids</taxon>
        <taxon>Fabales</taxon>
        <taxon>Fabaceae</taxon>
        <taxon>Papilionoideae</taxon>
        <taxon>50 kb inversion clade</taxon>
        <taxon>NPAAA clade</taxon>
        <taxon>indigoferoid/millettioid clade</taxon>
        <taxon>Phaseoleae</taxon>
        <taxon>Sphenostylis</taxon>
    </lineage>
</organism>
<evidence type="ECO:0000256" key="1">
    <source>
        <dbReference type="SAM" id="MobiDB-lite"/>
    </source>
</evidence>
<name>A0AA86VE52_9FABA</name>
<keyword evidence="3" id="KW-1185">Reference proteome</keyword>
<dbReference type="PANTHER" id="PTHR38224">
    <property type="entry name" value="PHLOEM SPECIFIC PROTEIN"/>
    <property type="match status" value="1"/>
</dbReference>
<evidence type="ECO:0000313" key="3">
    <source>
        <dbReference type="Proteomes" id="UP001189624"/>
    </source>
</evidence>
<gene>
    <name evidence="2" type="ORF">AYBTSS11_LOCUS11533</name>
</gene>
<reference evidence="2" key="1">
    <citation type="submission" date="2023-10" db="EMBL/GenBank/DDBJ databases">
        <authorList>
            <person name="Domelevo Entfellner J.-B."/>
        </authorList>
    </citation>
    <scope>NUCLEOTIDE SEQUENCE</scope>
</reference>
<dbReference type="PANTHER" id="PTHR38224:SF1">
    <property type="entry name" value="PHLOEM SPECIFIC PROTEIN"/>
    <property type="match status" value="1"/>
</dbReference>
<protein>
    <submittedName>
        <fullName evidence="2">Uncharacterized protein</fullName>
    </submittedName>
</protein>
<dbReference type="EMBL" id="OY731400">
    <property type="protein sequence ID" value="CAJ1943769.1"/>
    <property type="molecule type" value="Genomic_DNA"/>
</dbReference>
<feature type="region of interest" description="Disordered" evidence="1">
    <location>
        <begin position="92"/>
        <end position="115"/>
    </location>
</feature>